<gene>
    <name evidence="1" type="ORF">ELH40_07490</name>
</gene>
<comment type="caution">
    <text evidence="1">The sequence shown here is derived from an EMBL/GenBank/DDBJ whole genome shotgun (WGS) entry which is preliminary data.</text>
</comment>
<evidence type="ECO:0000313" key="2">
    <source>
        <dbReference type="Proteomes" id="UP000294215"/>
    </source>
</evidence>
<dbReference type="AlphaFoldDB" id="A0AB38I267"/>
<organism evidence="1 2">
    <name type="scientific">Rhizobium ruizarguesonis</name>
    <dbReference type="NCBI Taxonomy" id="2081791"/>
    <lineage>
        <taxon>Bacteria</taxon>
        <taxon>Pseudomonadati</taxon>
        <taxon>Pseudomonadota</taxon>
        <taxon>Alphaproteobacteria</taxon>
        <taxon>Hyphomicrobiales</taxon>
        <taxon>Rhizobiaceae</taxon>
        <taxon>Rhizobium/Agrobacterium group</taxon>
        <taxon>Rhizobium</taxon>
    </lineage>
</organism>
<sequence>MPQPLSRIRPNAQFTLTAEALVGRPDLADLVTQIIALYAAIEQDLQTLFFRLVDPDEAVASAMYSMLTSASLQKQALNVVAKSKFGNDSEQFEVFAAVLDVVERTSQIRHRLAHWRWGISPDAPDALLLADSKDTKSVRISHTHMRTMEPLDGENRPQRSEKILKHISFDTSKILVYRITDLESGLADLGQASLALFHLDLYVTPQITDEHAADLKSAAGPDFHRAIDVGTSAEALRQLSSLSLFQEARRRLSLGKNKTRQTPSE</sequence>
<dbReference type="EMBL" id="SIMR01000001">
    <property type="protein sequence ID" value="TBC14798.1"/>
    <property type="molecule type" value="Genomic_DNA"/>
</dbReference>
<name>A0AB38I267_9HYPH</name>
<reference evidence="1 2" key="1">
    <citation type="submission" date="2019-02" db="EMBL/GenBank/DDBJ databases">
        <title>The genomic architecture of introgression among sibling species of bacteria.</title>
        <authorList>
            <person name="Cavassim M.I.A."/>
            <person name="Moeskjaer S."/>
            <person name="Moslemi C."/>
            <person name="Fields B."/>
            <person name="Bachmann A."/>
            <person name="Vilhjalmsson B."/>
            <person name="Schierup M.H."/>
            <person name="Young J.P.W."/>
            <person name="Andersen S.U."/>
        </authorList>
    </citation>
    <scope>NUCLEOTIDE SEQUENCE [LARGE SCALE GENOMIC DNA]</scope>
    <source>
        <strain evidence="1 2">SM92</strain>
    </source>
</reference>
<proteinExistence type="predicted"/>
<dbReference type="Proteomes" id="UP000294215">
    <property type="component" value="Unassembled WGS sequence"/>
</dbReference>
<protein>
    <submittedName>
        <fullName evidence="1">Uncharacterized protein</fullName>
    </submittedName>
</protein>
<dbReference type="RefSeq" id="WP_130817238.1">
    <property type="nucleotide sequence ID" value="NZ_SIMR01000001.1"/>
</dbReference>
<accession>A0AB38I267</accession>
<evidence type="ECO:0000313" key="1">
    <source>
        <dbReference type="EMBL" id="TBC14798.1"/>
    </source>
</evidence>